<dbReference type="Pfam" id="PF01381">
    <property type="entry name" value="HTH_3"/>
    <property type="match status" value="1"/>
</dbReference>
<dbReference type="PANTHER" id="PTHR36511:SF4">
    <property type="entry name" value="ANTITOXIN MQSA"/>
    <property type="match status" value="1"/>
</dbReference>
<dbReference type="PROSITE" id="PS50943">
    <property type="entry name" value="HTH_CROC1"/>
    <property type="match status" value="1"/>
</dbReference>
<evidence type="ECO:0000259" key="4">
    <source>
        <dbReference type="PROSITE" id="PS50943"/>
    </source>
</evidence>
<keyword evidence="6" id="KW-1185">Reference proteome</keyword>
<keyword evidence="2" id="KW-0238">DNA-binding</keyword>
<evidence type="ECO:0000256" key="1">
    <source>
        <dbReference type="ARBA" id="ARBA00023015"/>
    </source>
</evidence>
<dbReference type="AlphaFoldDB" id="A0A1Z4BZG0"/>
<dbReference type="KEGG" id="mpsy:CEK71_11545"/>
<dbReference type="InterPro" id="IPR001387">
    <property type="entry name" value="Cro/C1-type_HTH"/>
</dbReference>
<keyword evidence="1" id="KW-0805">Transcription regulation</keyword>
<organism evidence="5 6">
    <name type="scientific">Methylovulum psychrotolerans</name>
    <dbReference type="NCBI Taxonomy" id="1704499"/>
    <lineage>
        <taxon>Bacteria</taxon>
        <taxon>Pseudomonadati</taxon>
        <taxon>Pseudomonadota</taxon>
        <taxon>Gammaproteobacteria</taxon>
        <taxon>Methylococcales</taxon>
        <taxon>Methylococcaceae</taxon>
        <taxon>Methylovulum</taxon>
    </lineage>
</organism>
<dbReference type="RefSeq" id="WP_088619525.1">
    <property type="nucleotide sequence ID" value="NZ_CP022129.1"/>
</dbReference>
<dbReference type="GO" id="GO:0003677">
    <property type="term" value="F:DNA binding"/>
    <property type="evidence" value="ECO:0007669"/>
    <property type="project" value="UniProtKB-KW"/>
</dbReference>
<name>A0A1Z4BZG0_9GAMM</name>
<dbReference type="InterPro" id="IPR010982">
    <property type="entry name" value="Lambda_DNA-bd_dom_sf"/>
</dbReference>
<dbReference type="CDD" id="cd00093">
    <property type="entry name" value="HTH_XRE"/>
    <property type="match status" value="1"/>
</dbReference>
<feature type="domain" description="HTH cro/C1-type" evidence="4">
    <location>
        <begin position="38"/>
        <end position="71"/>
    </location>
</feature>
<accession>A0A1Z4BZG0</accession>
<keyword evidence="3" id="KW-0804">Transcription</keyword>
<dbReference type="InterPro" id="IPR052359">
    <property type="entry name" value="HTH-type_reg/antitoxin"/>
</dbReference>
<proteinExistence type="predicted"/>
<dbReference type="SUPFAM" id="SSF47413">
    <property type="entry name" value="lambda repressor-like DNA-binding domains"/>
    <property type="match status" value="1"/>
</dbReference>
<evidence type="ECO:0000256" key="3">
    <source>
        <dbReference type="ARBA" id="ARBA00023163"/>
    </source>
</evidence>
<dbReference type="PANTHER" id="PTHR36511">
    <property type="entry name" value="MERR FAMILY BACTERIAL REGULATORY PROTEIN"/>
    <property type="match status" value="1"/>
</dbReference>
<dbReference type="EMBL" id="CP022129">
    <property type="protein sequence ID" value="ASF46653.1"/>
    <property type="molecule type" value="Genomic_DNA"/>
</dbReference>
<dbReference type="SMART" id="SM00530">
    <property type="entry name" value="HTH_XRE"/>
    <property type="match status" value="1"/>
</dbReference>
<sequence length="94" mass="10227">MSEAFESIAQGLREAIALNEGQAIQANTYRPEAIDVGQLRHSLGLTQAEFAAKFCISLGTLRHWERGDRKPHGPALALLHVVAKEPQAVLRALA</sequence>
<dbReference type="OrthoDB" id="9799384at2"/>
<gene>
    <name evidence="5" type="ORF">CEK71_11545</name>
</gene>
<protein>
    <submittedName>
        <fullName evidence="5">Transcriptional regulator</fullName>
    </submittedName>
</protein>
<evidence type="ECO:0000313" key="5">
    <source>
        <dbReference type="EMBL" id="ASF46653.1"/>
    </source>
</evidence>
<reference evidence="5 6" key="1">
    <citation type="submission" date="2017-06" db="EMBL/GenBank/DDBJ databases">
        <title>Genome Sequencing of the methanotroph Methylovulum psychrotolerants str. HV10-M2 isolated from a high-altitude environment.</title>
        <authorList>
            <person name="Mateos-Rivera A."/>
        </authorList>
    </citation>
    <scope>NUCLEOTIDE SEQUENCE [LARGE SCALE GENOMIC DNA]</scope>
    <source>
        <strain evidence="5 6">HV10_M2</strain>
    </source>
</reference>
<dbReference type="Proteomes" id="UP000197019">
    <property type="component" value="Chromosome"/>
</dbReference>
<evidence type="ECO:0000256" key="2">
    <source>
        <dbReference type="ARBA" id="ARBA00023125"/>
    </source>
</evidence>
<evidence type="ECO:0000313" key="6">
    <source>
        <dbReference type="Proteomes" id="UP000197019"/>
    </source>
</evidence>
<dbReference type="Gene3D" id="1.10.260.40">
    <property type="entry name" value="lambda repressor-like DNA-binding domains"/>
    <property type="match status" value="1"/>
</dbReference>